<keyword evidence="3" id="KW-1185">Reference proteome</keyword>
<dbReference type="AlphaFoldDB" id="A0A9X3F2I2"/>
<accession>A0A9X3F2I2</accession>
<evidence type="ECO:0000256" key="1">
    <source>
        <dbReference type="SAM" id="MobiDB-lite"/>
    </source>
</evidence>
<dbReference type="EMBL" id="JAPNKE010000002">
    <property type="protein sequence ID" value="MCY1013404.1"/>
    <property type="molecule type" value="Genomic_DNA"/>
</dbReference>
<comment type="caution">
    <text evidence="2">The sequence shown here is derived from an EMBL/GenBank/DDBJ whole genome shotgun (WGS) entry which is preliminary data.</text>
</comment>
<name>A0A9X3F2I2_9BACT</name>
<gene>
    <name evidence="2" type="ORF">OV079_49335</name>
</gene>
<dbReference type="RefSeq" id="WP_267777313.1">
    <property type="nucleotide sequence ID" value="NZ_JAPNKE010000002.1"/>
</dbReference>
<organism evidence="2 3">
    <name type="scientific">Nannocystis pusilla</name>
    <dbReference type="NCBI Taxonomy" id="889268"/>
    <lineage>
        <taxon>Bacteria</taxon>
        <taxon>Pseudomonadati</taxon>
        <taxon>Myxococcota</taxon>
        <taxon>Polyangia</taxon>
        <taxon>Nannocystales</taxon>
        <taxon>Nannocystaceae</taxon>
        <taxon>Nannocystis</taxon>
    </lineage>
</organism>
<feature type="region of interest" description="Disordered" evidence="1">
    <location>
        <begin position="115"/>
        <end position="136"/>
    </location>
</feature>
<proteinExistence type="predicted"/>
<dbReference type="Proteomes" id="UP001150924">
    <property type="component" value="Unassembled WGS sequence"/>
</dbReference>
<evidence type="ECO:0000313" key="2">
    <source>
        <dbReference type="EMBL" id="MCY1013404.1"/>
    </source>
</evidence>
<sequence length="136" mass="14540">MSTEHPCEVCGATTRNPKFCSDACAARQNNRSTSKRRPEGTCGECGAAILKRKRYCEACAAAVAERERKVKEGFVTIRTSAGAMEVKAPPVWVHKEVVFKAPAITTTPSHGFTCRGGSGSHAKFPQAGRRGAVTTL</sequence>
<reference evidence="2" key="1">
    <citation type="submission" date="2022-11" db="EMBL/GenBank/DDBJ databases">
        <title>Minimal conservation of predation-associated metabolite biosynthetic gene clusters underscores biosynthetic potential of Myxococcota including descriptions for ten novel species: Archangium lansinium sp. nov., Myxococcus landrumus sp. nov., Nannocystis bai.</title>
        <authorList>
            <person name="Ahearne A."/>
            <person name="Stevens C."/>
            <person name="Phillips K."/>
        </authorList>
    </citation>
    <scope>NUCLEOTIDE SEQUENCE</scope>
    <source>
        <strain evidence="2">Na p29</strain>
    </source>
</reference>
<protein>
    <submittedName>
        <fullName evidence="2">Uncharacterized protein</fullName>
    </submittedName>
</protein>
<evidence type="ECO:0000313" key="3">
    <source>
        <dbReference type="Proteomes" id="UP001150924"/>
    </source>
</evidence>